<evidence type="ECO:0000256" key="1">
    <source>
        <dbReference type="SAM" id="MobiDB-lite"/>
    </source>
</evidence>
<sequence length="374" mass="39672">MDLPEATRSSLDVVDLGAWDVPVTKKSKKGKKGKKQSIPVDVESPQNSDPTPAPNADQSLAPEGAENVGYFDKEPLEENRSASAPPPPETASTLLTPADTPRPGDATTPSPKSSTSADVDLTPAQDTSRVVHEVPYEQPDKRKKLETREQSNTLLPEPIFSSRDIAAVDLEDHGSQENNAAEQVGTIADVSLLPTSAPDAPEHQGPSEPNVDRDVPEDHATSAPDASEHQGHPEPNVDKQVPEHPSGTPSALDIAASYLEHKTDHDPNEINRAATPEKQHQDTGSSKLGVAAGAAAIAAAAATLAKSSSAKKKGKKSKYADKRSSQEDDLFDDPSLWEGADKKHVSEAANAEVEKFWGGEEPQSASAQEAHYEG</sequence>
<organism evidence="2">
    <name type="scientific">Colletotrichum fructicola (strain Nara gc5)</name>
    <name type="common">Anthracnose fungus</name>
    <name type="synonym">Colletotrichum gloeosporioides (strain Nara gc5)</name>
    <dbReference type="NCBI Taxonomy" id="1213859"/>
    <lineage>
        <taxon>Eukaryota</taxon>
        <taxon>Fungi</taxon>
        <taxon>Dikarya</taxon>
        <taxon>Ascomycota</taxon>
        <taxon>Pezizomycotina</taxon>
        <taxon>Sordariomycetes</taxon>
        <taxon>Hypocreomycetidae</taxon>
        <taxon>Glomerellales</taxon>
        <taxon>Glomerellaceae</taxon>
        <taxon>Colletotrichum</taxon>
        <taxon>Colletotrichum gloeosporioides species complex</taxon>
    </lineage>
</organism>
<reference evidence="2" key="1">
    <citation type="submission" date="2012-08" db="EMBL/GenBank/DDBJ databases">
        <title>Genome analysis of Colletotrichum orbiculare and Colletotrichum fructicola.</title>
        <authorList>
            <person name="Gan P.H.P."/>
            <person name="Ikeda K."/>
            <person name="Irieda H."/>
            <person name="Narusaka M."/>
            <person name="O'Connell R.J."/>
            <person name="Narusaka Y."/>
            <person name="Takano Y."/>
            <person name="Kubo Y."/>
            <person name="Shirasu K."/>
        </authorList>
    </citation>
    <scope>NUCLEOTIDE SEQUENCE</scope>
    <source>
        <strain evidence="2">Nara gc5</strain>
    </source>
</reference>
<feature type="compositionally biased region" description="Low complexity" evidence="1">
    <location>
        <begin position="107"/>
        <end position="116"/>
    </location>
</feature>
<feature type="region of interest" description="Disordered" evidence="1">
    <location>
        <begin position="1"/>
        <end position="287"/>
    </location>
</feature>
<dbReference type="AlphaFoldDB" id="L2FEX0"/>
<feature type="compositionally biased region" description="Basic residues" evidence="1">
    <location>
        <begin position="25"/>
        <end position="35"/>
    </location>
</feature>
<evidence type="ECO:0000313" key="2">
    <source>
        <dbReference type="EMBL" id="ELA24872.1"/>
    </source>
</evidence>
<gene>
    <name evidence="2" type="ORF">CGGC5_13846</name>
</gene>
<name>L2FEX0_COLFN</name>
<feature type="region of interest" description="Disordered" evidence="1">
    <location>
        <begin position="300"/>
        <end position="374"/>
    </location>
</feature>
<feature type="compositionally biased region" description="Basic and acidic residues" evidence="1">
    <location>
        <begin position="210"/>
        <end position="242"/>
    </location>
</feature>
<feature type="compositionally biased region" description="Basic and acidic residues" evidence="1">
    <location>
        <begin position="259"/>
        <end position="281"/>
    </location>
</feature>
<dbReference type="HOGENOM" id="CLU_739690_0_0_1"/>
<dbReference type="EMBL" id="KB021229">
    <property type="protein sequence ID" value="ELA24872.1"/>
    <property type="molecule type" value="Genomic_DNA"/>
</dbReference>
<feature type="compositionally biased region" description="Basic and acidic residues" evidence="1">
    <location>
        <begin position="71"/>
        <end position="80"/>
    </location>
</feature>
<proteinExistence type="predicted"/>
<feature type="compositionally biased region" description="Basic and acidic residues" evidence="1">
    <location>
        <begin position="339"/>
        <end position="358"/>
    </location>
</feature>
<feature type="compositionally biased region" description="Basic and acidic residues" evidence="1">
    <location>
        <begin position="129"/>
        <end position="140"/>
    </location>
</feature>
<accession>L2FEX0</accession>
<dbReference type="STRING" id="1213859.L2FEX0"/>
<protein>
    <submittedName>
        <fullName evidence="2">Uncharacterized protein</fullName>
    </submittedName>
</protein>